<gene>
    <name evidence="2" type="ORF">DAPPUDRAFT_222080</name>
</gene>
<evidence type="ECO:0008006" key="4">
    <source>
        <dbReference type="Google" id="ProtNLM"/>
    </source>
</evidence>
<name>E9G2S3_DAPPU</name>
<dbReference type="Proteomes" id="UP000000305">
    <property type="component" value="Unassembled WGS sequence"/>
</dbReference>
<dbReference type="EMBL" id="GL732530">
    <property type="protein sequence ID" value="EFX86460.1"/>
    <property type="molecule type" value="Genomic_DNA"/>
</dbReference>
<sequence>MITMGSSMKLFTFTVVLLALIELGFGGICRNPGTYQGDVVSDQFGGNRGECVSFYKTCSGDHRPTSSWRRGVQVKNNRNIPYGTGIASFTNGDRYVGSNCGRPFPCGHVAIYVGQNSRGIQVWDQWSGKRVSQRTLNFGGKGSSNDGNQFYVIN</sequence>
<organism evidence="2 3">
    <name type="scientific">Daphnia pulex</name>
    <name type="common">Water flea</name>
    <dbReference type="NCBI Taxonomy" id="6669"/>
    <lineage>
        <taxon>Eukaryota</taxon>
        <taxon>Metazoa</taxon>
        <taxon>Ecdysozoa</taxon>
        <taxon>Arthropoda</taxon>
        <taxon>Crustacea</taxon>
        <taxon>Branchiopoda</taxon>
        <taxon>Diplostraca</taxon>
        <taxon>Cladocera</taxon>
        <taxon>Anomopoda</taxon>
        <taxon>Daphniidae</taxon>
        <taxon>Daphnia</taxon>
    </lineage>
</organism>
<feature type="signal peptide" evidence="1">
    <location>
        <begin position="1"/>
        <end position="26"/>
    </location>
</feature>
<dbReference type="OrthoDB" id="6478758at2759"/>
<dbReference type="InterPro" id="IPR047746">
    <property type="entry name" value="Dae2/Tae2-like"/>
</dbReference>
<feature type="chain" id="PRO_5003240814" description="Peptidase C51 domain-containing protein" evidence="1">
    <location>
        <begin position="27"/>
        <end position="154"/>
    </location>
</feature>
<dbReference type="KEGG" id="dpx:DAPPUDRAFT_222080"/>
<evidence type="ECO:0000256" key="1">
    <source>
        <dbReference type="SAM" id="SignalP"/>
    </source>
</evidence>
<evidence type="ECO:0000313" key="3">
    <source>
        <dbReference type="Proteomes" id="UP000000305"/>
    </source>
</evidence>
<evidence type="ECO:0000313" key="2">
    <source>
        <dbReference type="EMBL" id="EFX86460.1"/>
    </source>
</evidence>
<accession>E9G2S3</accession>
<dbReference type="OMA" id="FTTHSWR"/>
<dbReference type="NCBIfam" id="NF033857">
    <property type="entry name" value="BPSL0067_fam"/>
    <property type="match status" value="1"/>
</dbReference>
<protein>
    <recommendedName>
        <fullName evidence="4">Peptidase C51 domain-containing protein</fullName>
    </recommendedName>
</protein>
<dbReference type="PhylomeDB" id="E9G2S3"/>
<dbReference type="InParanoid" id="E9G2S3"/>
<keyword evidence="1" id="KW-0732">Signal</keyword>
<reference evidence="2 3" key="1">
    <citation type="journal article" date="2011" name="Science">
        <title>The ecoresponsive genome of Daphnia pulex.</title>
        <authorList>
            <person name="Colbourne J.K."/>
            <person name="Pfrender M.E."/>
            <person name="Gilbert D."/>
            <person name="Thomas W.K."/>
            <person name="Tucker A."/>
            <person name="Oakley T.H."/>
            <person name="Tokishita S."/>
            <person name="Aerts A."/>
            <person name="Arnold G.J."/>
            <person name="Basu M.K."/>
            <person name="Bauer D.J."/>
            <person name="Caceres C.E."/>
            <person name="Carmel L."/>
            <person name="Casola C."/>
            <person name="Choi J.H."/>
            <person name="Detter J.C."/>
            <person name="Dong Q."/>
            <person name="Dusheyko S."/>
            <person name="Eads B.D."/>
            <person name="Frohlich T."/>
            <person name="Geiler-Samerotte K.A."/>
            <person name="Gerlach D."/>
            <person name="Hatcher P."/>
            <person name="Jogdeo S."/>
            <person name="Krijgsveld J."/>
            <person name="Kriventseva E.V."/>
            <person name="Kultz D."/>
            <person name="Laforsch C."/>
            <person name="Lindquist E."/>
            <person name="Lopez J."/>
            <person name="Manak J.R."/>
            <person name="Muller J."/>
            <person name="Pangilinan J."/>
            <person name="Patwardhan R.P."/>
            <person name="Pitluck S."/>
            <person name="Pritham E.J."/>
            <person name="Rechtsteiner A."/>
            <person name="Rho M."/>
            <person name="Rogozin I.B."/>
            <person name="Sakarya O."/>
            <person name="Salamov A."/>
            <person name="Schaack S."/>
            <person name="Shapiro H."/>
            <person name="Shiga Y."/>
            <person name="Skalitzky C."/>
            <person name="Smith Z."/>
            <person name="Souvorov A."/>
            <person name="Sung W."/>
            <person name="Tang Z."/>
            <person name="Tsuchiya D."/>
            <person name="Tu H."/>
            <person name="Vos H."/>
            <person name="Wang M."/>
            <person name="Wolf Y.I."/>
            <person name="Yamagata H."/>
            <person name="Yamada T."/>
            <person name="Ye Y."/>
            <person name="Shaw J.R."/>
            <person name="Andrews J."/>
            <person name="Crease T.J."/>
            <person name="Tang H."/>
            <person name="Lucas S.M."/>
            <person name="Robertson H.M."/>
            <person name="Bork P."/>
            <person name="Koonin E.V."/>
            <person name="Zdobnov E.M."/>
            <person name="Grigoriev I.V."/>
            <person name="Lynch M."/>
            <person name="Boore J.L."/>
        </authorList>
    </citation>
    <scope>NUCLEOTIDE SEQUENCE [LARGE SCALE GENOMIC DNA]</scope>
</reference>
<dbReference type="HOGENOM" id="CLU_155435_0_0_1"/>
<proteinExistence type="predicted"/>
<dbReference type="AlphaFoldDB" id="E9G2S3"/>
<keyword evidence="3" id="KW-1185">Reference proteome</keyword>